<name>A0A5C7SP72_THASP</name>
<reference evidence="2 3" key="1">
    <citation type="submission" date="2018-09" db="EMBL/GenBank/DDBJ databases">
        <title>Metagenome Assembled Genomes from an Advanced Water Purification Facility.</title>
        <authorList>
            <person name="Stamps B.W."/>
            <person name="Spear J.R."/>
        </authorList>
    </citation>
    <scope>NUCLEOTIDE SEQUENCE [LARGE SCALE GENOMIC DNA]</scope>
    <source>
        <strain evidence="2">Bin_27_1</strain>
    </source>
</reference>
<dbReference type="SUPFAM" id="SSF52540">
    <property type="entry name" value="P-loop containing nucleoside triphosphate hydrolases"/>
    <property type="match status" value="1"/>
</dbReference>
<accession>A0A5C7SP72</accession>
<evidence type="ECO:0000313" key="3">
    <source>
        <dbReference type="Proteomes" id="UP000321192"/>
    </source>
</evidence>
<gene>
    <name evidence="2" type="ORF">E6Q80_10860</name>
</gene>
<dbReference type="CDD" id="cd02042">
    <property type="entry name" value="ParAB_family"/>
    <property type="match status" value="1"/>
</dbReference>
<dbReference type="RefSeq" id="WP_276658685.1">
    <property type="nucleotide sequence ID" value="NZ_SSFD01000170.1"/>
</dbReference>
<dbReference type="InterPro" id="IPR027417">
    <property type="entry name" value="P-loop_NTPase"/>
</dbReference>
<dbReference type="AlphaFoldDB" id="A0A5C7SP72"/>
<protein>
    <recommendedName>
        <fullName evidence="1">AAA domain-containing protein</fullName>
    </recommendedName>
</protein>
<dbReference type="InterPro" id="IPR050678">
    <property type="entry name" value="DNA_Partitioning_ATPase"/>
</dbReference>
<dbReference type="PANTHER" id="PTHR13696:SF99">
    <property type="entry name" value="COBYRINIC ACID AC-DIAMIDE SYNTHASE"/>
    <property type="match status" value="1"/>
</dbReference>
<dbReference type="Gene3D" id="3.40.50.300">
    <property type="entry name" value="P-loop containing nucleotide triphosphate hydrolases"/>
    <property type="match status" value="1"/>
</dbReference>
<dbReference type="Pfam" id="PF13614">
    <property type="entry name" value="AAA_31"/>
    <property type="match status" value="1"/>
</dbReference>
<evidence type="ECO:0000313" key="2">
    <source>
        <dbReference type="EMBL" id="TXH84705.1"/>
    </source>
</evidence>
<dbReference type="Proteomes" id="UP000321192">
    <property type="component" value="Unassembled WGS sequence"/>
</dbReference>
<evidence type="ECO:0000259" key="1">
    <source>
        <dbReference type="Pfam" id="PF13614"/>
    </source>
</evidence>
<comment type="caution">
    <text evidence="2">The sequence shown here is derived from an EMBL/GenBank/DDBJ whole genome shotgun (WGS) entry which is preliminary data.</text>
</comment>
<organism evidence="2 3">
    <name type="scientific">Thauera aminoaromatica</name>
    <dbReference type="NCBI Taxonomy" id="164330"/>
    <lineage>
        <taxon>Bacteria</taxon>
        <taxon>Pseudomonadati</taxon>
        <taxon>Pseudomonadota</taxon>
        <taxon>Betaproteobacteria</taxon>
        <taxon>Rhodocyclales</taxon>
        <taxon>Zoogloeaceae</taxon>
        <taxon>Thauera</taxon>
    </lineage>
</organism>
<feature type="domain" description="AAA" evidence="1">
    <location>
        <begin position="72"/>
        <end position="270"/>
    </location>
</feature>
<sequence length="358" mass="39229">MQNIYKVQAVAKLLETTVDTVRRYIDDAGIEVARQESGPKTRQFTIQNVFDLAAWRMENRSKVKVLKRGIATVYAPKGGVGKTTLTANLACLFSLIGLKTLVVDLDFQANLTLAFGYDSELTGEEAEAVGMPTDRVVQSHFGNLVPGWPGGRMALNDVIKMPFGPNGPHIIPSDLTLDRLDTILTYDAIEGKKSDLKIAALIAEGVSGRNPDFDLSDYDIILFDAAPAKNRMTRGALLASDFVIAPVSLERYSTKAVSYLSSVLQDMRDDLGRSPELVMIGNFHLPNRLRVYSQVTKLSNEYPGALLNVMIHRSEEFPKTLSEDDEMPPLVLARPSGGAAEQLHELAHELLAKMGVIG</sequence>
<dbReference type="InterPro" id="IPR025669">
    <property type="entry name" value="AAA_dom"/>
</dbReference>
<dbReference type="EMBL" id="SSFD01000170">
    <property type="protein sequence ID" value="TXH84705.1"/>
    <property type="molecule type" value="Genomic_DNA"/>
</dbReference>
<dbReference type="PANTHER" id="PTHR13696">
    <property type="entry name" value="P-LOOP CONTAINING NUCLEOSIDE TRIPHOSPHATE HYDROLASE"/>
    <property type="match status" value="1"/>
</dbReference>
<proteinExistence type="predicted"/>